<accession>A0A370TK41</accession>
<proteinExistence type="predicted"/>
<dbReference type="AlphaFoldDB" id="A0A370TK41"/>
<comment type="caution">
    <text evidence="1">The sequence shown here is derived from an EMBL/GenBank/DDBJ whole genome shotgun (WGS) entry which is preliminary data.</text>
</comment>
<dbReference type="EMBL" id="NPIC01000005">
    <property type="protein sequence ID" value="RDL35888.1"/>
    <property type="molecule type" value="Genomic_DNA"/>
</dbReference>
<evidence type="ECO:0000313" key="1">
    <source>
        <dbReference type="EMBL" id="RDL35888.1"/>
    </source>
</evidence>
<dbReference type="Proteomes" id="UP000254866">
    <property type="component" value="Unassembled WGS sequence"/>
</dbReference>
<protein>
    <submittedName>
        <fullName evidence="1">Uncharacterized protein</fullName>
    </submittedName>
</protein>
<dbReference type="GeneID" id="43599349"/>
<keyword evidence="2" id="KW-1185">Reference proteome</keyword>
<sequence length="112" mass="12411">MFSAPAKKAAYLILANAEQVAALHYTYVPNKQLLISEQLCLSRIIKSLDIAIQLNSTAYTGEAYITAIALSIKIFLEIVLRCTTNTEVDLENTAVQLMEVCRNPSSSYVRLL</sequence>
<dbReference type="RefSeq" id="XP_031868544.1">
    <property type="nucleotide sequence ID" value="XM_032015123.1"/>
</dbReference>
<name>A0A370TK41_9HELO</name>
<evidence type="ECO:0000313" key="2">
    <source>
        <dbReference type="Proteomes" id="UP000254866"/>
    </source>
</evidence>
<gene>
    <name evidence="1" type="ORF">BP5553_06500</name>
</gene>
<organism evidence="1 2">
    <name type="scientific">Venustampulla echinocandica</name>
    <dbReference type="NCBI Taxonomy" id="2656787"/>
    <lineage>
        <taxon>Eukaryota</taxon>
        <taxon>Fungi</taxon>
        <taxon>Dikarya</taxon>
        <taxon>Ascomycota</taxon>
        <taxon>Pezizomycotina</taxon>
        <taxon>Leotiomycetes</taxon>
        <taxon>Helotiales</taxon>
        <taxon>Pleuroascaceae</taxon>
        <taxon>Venustampulla</taxon>
    </lineage>
</organism>
<reference evidence="1 2" key="1">
    <citation type="journal article" date="2018" name="IMA Fungus">
        <title>IMA Genome-F 9: Draft genome sequence of Annulohypoxylon stygium, Aspergillus mulundensis, Berkeleyomyces basicola (syn. Thielaviopsis basicola), Ceratocystis smalleyi, two Cercospora beticola strains, Coleophoma cylindrospora, Fusarium fracticaudum, Phialophora cf. hyalina, and Morchella septimelata.</title>
        <authorList>
            <person name="Wingfield B.D."/>
            <person name="Bills G.F."/>
            <person name="Dong Y."/>
            <person name="Huang W."/>
            <person name="Nel W.J."/>
            <person name="Swalarsk-Parry B.S."/>
            <person name="Vaghefi N."/>
            <person name="Wilken P.M."/>
            <person name="An Z."/>
            <person name="de Beer Z.W."/>
            <person name="De Vos L."/>
            <person name="Chen L."/>
            <person name="Duong T.A."/>
            <person name="Gao Y."/>
            <person name="Hammerbacher A."/>
            <person name="Kikkert J.R."/>
            <person name="Li Y."/>
            <person name="Li H."/>
            <person name="Li K."/>
            <person name="Li Q."/>
            <person name="Liu X."/>
            <person name="Ma X."/>
            <person name="Naidoo K."/>
            <person name="Pethybridge S.J."/>
            <person name="Sun J."/>
            <person name="Steenkamp E.T."/>
            <person name="van der Nest M.A."/>
            <person name="van Wyk S."/>
            <person name="Wingfield M.J."/>
            <person name="Xiong C."/>
            <person name="Yue Q."/>
            <person name="Zhang X."/>
        </authorList>
    </citation>
    <scope>NUCLEOTIDE SEQUENCE [LARGE SCALE GENOMIC DNA]</scope>
    <source>
        <strain evidence="1 2">BP 5553</strain>
    </source>
</reference>